<dbReference type="Pfam" id="PF04515">
    <property type="entry name" value="Choline_transpo"/>
    <property type="match status" value="1"/>
</dbReference>
<dbReference type="GO" id="GO:0022857">
    <property type="term" value="F:transmembrane transporter activity"/>
    <property type="evidence" value="ECO:0007669"/>
    <property type="project" value="UniProtKB-UniRule"/>
</dbReference>
<protein>
    <recommendedName>
        <fullName evidence="6">Choline transporter-like protein</fullName>
    </recommendedName>
</protein>
<reference evidence="8" key="1">
    <citation type="submission" date="2020-12" db="EMBL/GenBank/DDBJ databases">
        <authorList>
            <person name="Iha C."/>
        </authorList>
    </citation>
    <scope>NUCLEOTIDE SEQUENCE</scope>
</reference>
<feature type="transmembrane region" description="Helical" evidence="6">
    <location>
        <begin position="42"/>
        <end position="61"/>
    </location>
</feature>
<feature type="transmembrane region" description="Helical" evidence="6">
    <location>
        <begin position="116"/>
        <end position="135"/>
    </location>
</feature>
<feature type="transmembrane region" description="Helical" evidence="6">
    <location>
        <begin position="213"/>
        <end position="239"/>
    </location>
</feature>
<dbReference type="PANTHER" id="PTHR12385">
    <property type="entry name" value="CHOLINE TRANSPORTER-LIKE (SLC FAMILY 44)"/>
    <property type="match status" value="1"/>
</dbReference>
<dbReference type="AlphaFoldDB" id="A0A8S1JGS5"/>
<organism evidence="8 9">
    <name type="scientific">Ostreobium quekettii</name>
    <dbReference type="NCBI Taxonomy" id="121088"/>
    <lineage>
        <taxon>Eukaryota</taxon>
        <taxon>Viridiplantae</taxon>
        <taxon>Chlorophyta</taxon>
        <taxon>core chlorophytes</taxon>
        <taxon>Ulvophyceae</taxon>
        <taxon>TCBD clade</taxon>
        <taxon>Bryopsidales</taxon>
        <taxon>Ostreobineae</taxon>
        <taxon>Ostreobiaceae</taxon>
        <taxon>Ostreobium</taxon>
    </lineage>
</organism>
<dbReference type="OrthoDB" id="420519at2759"/>
<evidence type="ECO:0000313" key="9">
    <source>
        <dbReference type="Proteomes" id="UP000708148"/>
    </source>
</evidence>
<comment type="function">
    <text evidence="6">Choline transporter.</text>
</comment>
<evidence type="ECO:0000256" key="7">
    <source>
        <dbReference type="SAM" id="MobiDB-lite"/>
    </source>
</evidence>
<feature type="transmembrane region" description="Helical" evidence="6">
    <location>
        <begin position="171"/>
        <end position="189"/>
    </location>
</feature>
<feature type="transmembrane region" description="Helical" evidence="6">
    <location>
        <begin position="424"/>
        <end position="457"/>
    </location>
</feature>
<sequence length="550" mass="59959">MGRGDEDGVPAGGYSALSGAPGEDLGEQRVFNYGRREHRDRGWTYAFAATMLLLLAGGIAVGRGVNKRFTDVTTDEYLSDYANCPAKAPGGRGLLQEEEEEKDDGEFSLHKFTHAVWPWLAITLLGSLALGLGYVKMFEKHPMGMMIFGAVMQVVLLAIMGIASFSWNPYIGIVLLLVAGVAVCIHMSTKRHFELCAQLFHVATKGLRANPSILLLVIVLWVALGVVAFVAVALLGVAAMNGSVVTNPSVDSHMGQSCLDSTGTKVACCVWQVKGWAALYSVFAVLACLWTFCIIIELRVFTIAGTITQWYFQPPGTSTEGTLKRSLGHGLGASFGSIVFGGMVLTILQILRFLLRMATNNRSRNMLVMCICMVIRAILMAILDIIEFLTRFATMWCAVKGDAFIESGRQATDMLKRNFMDTTFVWWFPSWVLLGGNLVFSLAWAGIMYLVAIIGVAPGLKEYALAFFITSLITAYLVLSLTASILLNLVETVYFCYAIDKDNRVVSNDEVHEVFQKLPAKVGVLVEQPEGDVMYAAPQGQAPPPVLPTV</sequence>
<proteinExistence type="inferred from homology"/>
<dbReference type="InterPro" id="IPR007603">
    <property type="entry name" value="Choline_transptr-like"/>
</dbReference>
<evidence type="ECO:0000256" key="3">
    <source>
        <dbReference type="ARBA" id="ARBA00022692"/>
    </source>
</evidence>
<feature type="transmembrane region" description="Helical" evidence="6">
    <location>
        <begin position="366"/>
        <end position="386"/>
    </location>
</feature>
<evidence type="ECO:0000313" key="8">
    <source>
        <dbReference type="EMBL" id="CAD7703313.1"/>
    </source>
</evidence>
<dbReference type="GO" id="GO:0005886">
    <property type="term" value="C:plasma membrane"/>
    <property type="evidence" value="ECO:0007669"/>
    <property type="project" value="UniProtKB-SubCell"/>
</dbReference>
<feature type="transmembrane region" description="Helical" evidence="6">
    <location>
        <begin position="463"/>
        <end position="487"/>
    </location>
</feature>
<comment type="subcellular location">
    <subcellularLocation>
        <location evidence="6">Cell membrane</location>
        <topology evidence="6">Multi-pass membrane protein</topology>
    </subcellularLocation>
    <subcellularLocation>
        <location evidence="1">Membrane</location>
        <topology evidence="1">Multi-pass membrane protein</topology>
    </subcellularLocation>
</comment>
<keyword evidence="3 6" id="KW-0812">Transmembrane</keyword>
<evidence type="ECO:0000256" key="2">
    <source>
        <dbReference type="ARBA" id="ARBA00007168"/>
    </source>
</evidence>
<feature type="transmembrane region" description="Helical" evidence="6">
    <location>
        <begin position="147"/>
        <end position="165"/>
    </location>
</feature>
<evidence type="ECO:0000256" key="6">
    <source>
        <dbReference type="RuleBase" id="RU368066"/>
    </source>
</evidence>
<dbReference type="Proteomes" id="UP000708148">
    <property type="component" value="Unassembled WGS sequence"/>
</dbReference>
<comment type="similarity">
    <text evidence="2 6">Belongs to the CTL (choline transporter-like) family.</text>
</comment>
<evidence type="ECO:0000256" key="4">
    <source>
        <dbReference type="ARBA" id="ARBA00022989"/>
    </source>
</evidence>
<keyword evidence="4 6" id="KW-1133">Transmembrane helix</keyword>
<keyword evidence="9" id="KW-1185">Reference proteome</keyword>
<gene>
    <name evidence="8" type="ORF">OSTQU699_LOCUS8670</name>
</gene>
<evidence type="ECO:0000256" key="5">
    <source>
        <dbReference type="ARBA" id="ARBA00023136"/>
    </source>
</evidence>
<accession>A0A8S1JGS5</accession>
<comment type="caution">
    <text evidence="8">The sequence shown here is derived from an EMBL/GenBank/DDBJ whole genome shotgun (WGS) entry which is preliminary data.</text>
</comment>
<keyword evidence="5 6" id="KW-0472">Membrane</keyword>
<feature type="region of interest" description="Disordered" evidence="7">
    <location>
        <begin position="1"/>
        <end position="21"/>
    </location>
</feature>
<name>A0A8S1JGS5_9CHLO</name>
<dbReference type="PANTHER" id="PTHR12385:SF98">
    <property type="entry name" value="CHOLINE TRANSPORTER-LIKE PROTEIN"/>
    <property type="match status" value="1"/>
</dbReference>
<evidence type="ECO:0000256" key="1">
    <source>
        <dbReference type="ARBA" id="ARBA00004141"/>
    </source>
</evidence>
<feature type="transmembrane region" description="Helical" evidence="6">
    <location>
        <begin position="280"/>
        <end position="301"/>
    </location>
</feature>
<dbReference type="EMBL" id="CAJHUC010002153">
    <property type="protein sequence ID" value="CAD7703313.1"/>
    <property type="molecule type" value="Genomic_DNA"/>
</dbReference>
<feature type="transmembrane region" description="Helical" evidence="6">
    <location>
        <begin position="331"/>
        <end position="354"/>
    </location>
</feature>